<dbReference type="Proteomes" id="UP001152049">
    <property type="component" value="Unassembled WGS sequence"/>
</dbReference>
<accession>A0A9W8VC36</accession>
<dbReference type="AlphaFoldDB" id="A0A9W8VC36"/>
<gene>
    <name evidence="1" type="ORF">NW762_009715</name>
</gene>
<protein>
    <submittedName>
        <fullName evidence="1">Uncharacterized protein</fullName>
    </submittedName>
</protein>
<dbReference type="EMBL" id="JAOQAZ010000021">
    <property type="protein sequence ID" value="KAJ4254917.1"/>
    <property type="molecule type" value="Genomic_DNA"/>
</dbReference>
<name>A0A9W8VC36_9HYPO</name>
<dbReference type="OrthoDB" id="10039566at2759"/>
<sequence>MNISDSSLFKEYARPVLNPEAGPGRAFYSPFGILDTVVQYLLDLAKLEVTRFKISDATENSFCLTLESRLVGTGSVSSTIDAMNADLSFNGFNFGRVKLPEIQTSFWGTKLVIHGQRIDITNQATYHAFIRSLIINDETSLQLESNGCTVRALTTSSTCNLQLDMPLKAMGGPRMTLKKLSRSGEHITISFNLNNPGPVEIDQDTCLFELQNGHSETLAKLRGELIIARGQSEIILHGTTRNEVVPSHRSRLVGVGVEGNEKSWLSKTIREVDVVFDLEPKFAELLWR</sequence>
<evidence type="ECO:0000313" key="1">
    <source>
        <dbReference type="EMBL" id="KAJ4254917.1"/>
    </source>
</evidence>
<keyword evidence="2" id="KW-1185">Reference proteome</keyword>
<comment type="caution">
    <text evidence="1">The sequence shown here is derived from an EMBL/GenBank/DDBJ whole genome shotgun (WGS) entry which is preliminary data.</text>
</comment>
<evidence type="ECO:0000313" key="2">
    <source>
        <dbReference type="Proteomes" id="UP001152049"/>
    </source>
</evidence>
<proteinExistence type="predicted"/>
<organism evidence="1 2">
    <name type="scientific">Fusarium torreyae</name>
    <dbReference type="NCBI Taxonomy" id="1237075"/>
    <lineage>
        <taxon>Eukaryota</taxon>
        <taxon>Fungi</taxon>
        <taxon>Dikarya</taxon>
        <taxon>Ascomycota</taxon>
        <taxon>Pezizomycotina</taxon>
        <taxon>Sordariomycetes</taxon>
        <taxon>Hypocreomycetidae</taxon>
        <taxon>Hypocreales</taxon>
        <taxon>Nectriaceae</taxon>
        <taxon>Fusarium</taxon>
    </lineage>
</organism>
<reference evidence="1" key="1">
    <citation type="submission" date="2022-09" db="EMBL/GenBank/DDBJ databases">
        <title>Fusarium specimens isolated from Avocado Roots.</title>
        <authorList>
            <person name="Stajich J."/>
            <person name="Roper C."/>
            <person name="Heimlech-Rivalta G."/>
        </authorList>
    </citation>
    <scope>NUCLEOTIDE SEQUENCE</scope>
    <source>
        <strain evidence="1">CF00136</strain>
    </source>
</reference>